<dbReference type="GO" id="GO:0061326">
    <property type="term" value="P:renal tubule development"/>
    <property type="evidence" value="ECO:0007669"/>
    <property type="project" value="Ensembl"/>
</dbReference>
<sequence>IHSFSVEKCVNHSCLLFFYSGIEDDGSSLMQQKLERQRALLEQKQRRKRQEPMMVQPNTENRPRRNRTQHCDEQDPLVESQLSVSNDVILDGIDGPAAFLGSEAGDLGTKIQVRSVSKPSSPQSRHQSPPQLQSPAAEETEQDGDTATLLEPKTDIHQLLQKEGLCGSMNFDEASEHGDEANEERTGSLFSNADALRPASASSGKNIPAVIPGSLSAESVLADAANLEEFVLLPAPRGVIFKCRITRDKKGMDRGLYPTYYMHMERDEERKAFLLAGRKRKKSKTSNYLISVDATDLSRDGESFIGKLRSNYTGTKFTVYDNGINPGKNLGTLLEESNTRQELAAICYDTNLLGFKGPRKMTVVLPGMNMNHERIPVRPQNEQESLVNRWQSNVMENLIELHNKAPVWNEDTQSYVLNFHGRVTQASVKNFQIVHDNDSDYIIMQFGRVAEDIFTLDYNYPMCALQAFAIGLSSFDNKLACE</sequence>
<evidence type="ECO:0000313" key="9">
    <source>
        <dbReference type="Ensembl" id="ENSXCOP00000018371.1"/>
    </source>
</evidence>
<organism evidence="9 10">
    <name type="scientific">Xiphophorus couchianus</name>
    <name type="common">Monterrey platyfish</name>
    <dbReference type="NCBI Taxonomy" id="32473"/>
    <lineage>
        <taxon>Eukaryota</taxon>
        <taxon>Metazoa</taxon>
        <taxon>Chordata</taxon>
        <taxon>Craniata</taxon>
        <taxon>Vertebrata</taxon>
        <taxon>Euteleostomi</taxon>
        <taxon>Actinopterygii</taxon>
        <taxon>Neopterygii</taxon>
        <taxon>Teleostei</taxon>
        <taxon>Neoteleostei</taxon>
        <taxon>Acanthomorphata</taxon>
        <taxon>Ovalentaria</taxon>
        <taxon>Atherinomorphae</taxon>
        <taxon>Cyprinodontiformes</taxon>
        <taxon>Poeciliidae</taxon>
        <taxon>Poeciliinae</taxon>
        <taxon>Xiphophorus</taxon>
    </lineage>
</organism>
<dbReference type="FunFam" id="3.20.90.10:FF:000001">
    <property type="entry name" value="Tubby-like protein"/>
    <property type="match status" value="1"/>
</dbReference>
<proteinExistence type="inferred from homology"/>
<evidence type="ECO:0000256" key="3">
    <source>
        <dbReference type="ARBA" id="ARBA00007129"/>
    </source>
</evidence>
<reference evidence="9" key="1">
    <citation type="submission" date="2025-08" db="UniProtKB">
        <authorList>
            <consortium name="Ensembl"/>
        </authorList>
    </citation>
    <scope>IDENTIFICATION</scope>
</reference>
<comment type="subcellular location">
    <subcellularLocation>
        <location evidence="1">Cytoplasm</location>
    </subcellularLocation>
    <subcellularLocation>
        <location evidence="2">Secreted</location>
    </subcellularLocation>
</comment>
<dbReference type="InterPro" id="IPR018066">
    <property type="entry name" value="Tubby_C_CS"/>
</dbReference>
<dbReference type="PRINTS" id="PR01573">
    <property type="entry name" value="SUPERTUBBY"/>
</dbReference>
<feature type="domain" description="Tubby N-terminal" evidence="8">
    <location>
        <begin position="36"/>
        <end position="90"/>
    </location>
</feature>
<keyword evidence="4" id="KW-0963">Cytoplasm</keyword>
<evidence type="ECO:0000256" key="2">
    <source>
        <dbReference type="ARBA" id="ARBA00004613"/>
    </source>
</evidence>
<dbReference type="Pfam" id="PF01167">
    <property type="entry name" value="Tub"/>
    <property type="match status" value="1"/>
</dbReference>
<feature type="domain" description="Tubby C-terminal" evidence="7">
    <location>
        <begin position="234"/>
        <end position="477"/>
    </location>
</feature>
<evidence type="ECO:0000256" key="5">
    <source>
        <dbReference type="ARBA" id="ARBA00022525"/>
    </source>
</evidence>
<keyword evidence="5" id="KW-0964">Secreted</keyword>
<dbReference type="InterPro" id="IPR000007">
    <property type="entry name" value="Tubby_C"/>
</dbReference>
<dbReference type="AlphaFoldDB" id="A0A3B5MAS4"/>
<feature type="region of interest" description="Disordered" evidence="6">
    <location>
        <begin position="113"/>
        <end position="144"/>
    </location>
</feature>
<dbReference type="GO" id="GO:0061512">
    <property type="term" value="P:protein localization to cilium"/>
    <property type="evidence" value="ECO:0007669"/>
    <property type="project" value="TreeGrafter"/>
</dbReference>
<dbReference type="Proteomes" id="UP000261380">
    <property type="component" value="Unplaced"/>
</dbReference>
<dbReference type="PRINTS" id="PR01574">
    <property type="entry name" value="TUBBYPROTEIN"/>
</dbReference>
<dbReference type="InterPro" id="IPR005398">
    <property type="entry name" value="Tubby_N"/>
</dbReference>
<evidence type="ECO:0000256" key="4">
    <source>
        <dbReference type="ARBA" id="ARBA00022490"/>
    </source>
</evidence>
<evidence type="ECO:0000256" key="6">
    <source>
        <dbReference type="SAM" id="MobiDB-lite"/>
    </source>
</evidence>
<dbReference type="GO" id="GO:0005929">
    <property type="term" value="C:cilium"/>
    <property type="evidence" value="ECO:0007669"/>
    <property type="project" value="TreeGrafter"/>
</dbReference>
<evidence type="ECO:0000313" key="10">
    <source>
        <dbReference type="Proteomes" id="UP000261380"/>
    </source>
</evidence>
<dbReference type="STRING" id="32473.ENSXCOP00000018371"/>
<keyword evidence="10" id="KW-1185">Reference proteome</keyword>
<protein>
    <submittedName>
        <fullName evidence="9">TUB like protein 3</fullName>
    </submittedName>
</protein>
<reference evidence="9" key="2">
    <citation type="submission" date="2025-09" db="UniProtKB">
        <authorList>
            <consortium name="Ensembl"/>
        </authorList>
    </citation>
    <scope>IDENTIFICATION</scope>
</reference>
<dbReference type="SUPFAM" id="SSF54518">
    <property type="entry name" value="Tubby C-terminal domain-like"/>
    <property type="match status" value="1"/>
</dbReference>
<dbReference type="GeneTree" id="ENSGT00940000158155"/>
<dbReference type="Gene3D" id="3.20.90.10">
    <property type="entry name" value="Tubby Protein, Chain A"/>
    <property type="match status" value="1"/>
</dbReference>
<dbReference type="PROSITE" id="PS01200">
    <property type="entry name" value="TUB_1"/>
    <property type="match status" value="1"/>
</dbReference>
<dbReference type="GO" id="GO:0005576">
    <property type="term" value="C:extracellular region"/>
    <property type="evidence" value="ECO:0007669"/>
    <property type="project" value="UniProtKB-SubCell"/>
</dbReference>
<dbReference type="GO" id="GO:0005737">
    <property type="term" value="C:cytoplasm"/>
    <property type="evidence" value="ECO:0007669"/>
    <property type="project" value="UniProtKB-SubCell"/>
</dbReference>
<feature type="domain" description="Tubby N-terminal" evidence="8">
    <location>
        <begin position="92"/>
        <end position="209"/>
    </location>
</feature>
<evidence type="ECO:0000259" key="7">
    <source>
        <dbReference type="Pfam" id="PF01167"/>
    </source>
</evidence>
<dbReference type="Ensembl" id="ENSXCOT00000018603.1">
    <property type="protein sequence ID" value="ENSXCOP00000018371.1"/>
    <property type="gene ID" value="ENSXCOG00000013836.1"/>
</dbReference>
<feature type="region of interest" description="Disordered" evidence="6">
    <location>
        <begin position="43"/>
        <end position="79"/>
    </location>
</feature>
<comment type="similarity">
    <text evidence="3">Belongs to the TUB family.</text>
</comment>
<feature type="compositionally biased region" description="Low complexity" evidence="6">
    <location>
        <begin position="117"/>
        <end position="135"/>
    </location>
</feature>
<dbReference type="PANTHER" id="PTHR16517:SF138">
    <property type="entry name" value="TUBBY-RELATED PROTEIN 3"/>
    <property type="match status" value="1"/>
</dbReference>
<dbReference type="GO" id="GO:0036333">
    <property type="term" value="P:hepatocyte homeostasis"/>
    <property type="evidence" value="ECO:0007669"/>
    <property type="project" value="Ensembl"/>
</dbReference>
<evidence type="ECO:0000256" key="1">
    <source>
        <dbReference type="ARBA" id="ARBA00004496"/>
    </source>
</evidence>
<dbReference type="PANTHER" id="PTHR16517">
    <property type="entry name" value="TUBBY-RELATED"/>
    <property type="match status" value="1"/>
</dbReference>
<accession>A0A3B5MAS4</accession>
<evidence type="ECO:0000259" key="8">
    <source>
        <dbReference type="Pfam" id="PF16322"/>
    </source>
</evidence>
<dbReference type="InterPro" id="IPR025659">
    <property type="entry name" value="Tubby-like_C"/>
</dbReference>
<name>A0A3B5MAS4_9TELE</name>
<dbReference type="Pfam" id="PF16322">
    <property type="entry name" value="Tub_N"/>
    <property type="match status" value="2"/>
</dbReference>